<dbReference type="KEGG" id="psoj:PHYSODRAFT_501609"/>
<dbReference type="AlphaFoldDB" id="G4ZIU8"/>
<dbReference type="RefSeq" id="XP_009539763.1">
    <property type="nucleotide sequence ID" value="XM_009541468.1"/>
</dbReference>
<dbReference type="PANTHER" id="PTHR33504:SF2">
    <property type="entry name" value="PROTEIN MFI"/>
    <property type="match status" value="1"/>
</dbReference>
<evidence type="ECO:0000313" key="3">
    <source>
        <dbReference type="EMBL" id="EGZ18162.1"/>
    </source>
</evidence>
<dbReference type="GeneID" id="20657999"/>
<feature type="region of interest" description="Disordered" evidence="1">
    <location>
        <begin position="89"/>
        <end position="108"/>
    </location>
</feature>
<dbReference type="GeneID" id="20648426"/>
<reference evidence="3 4" key="1">
    <citation type="journal article" date="2006" name="Science">
        <title>Phytophthora genome sequences uncover evolutionary origins and mechanisms of pathogenesis.</title>
        <authorList>
            <person name="Tyler B.M."/>
            <person name="Tripathy S."/>
            <person name="Zhang X."/>
            <person name="Dehal P."/>
            <person name="Jiang R.H."/>
            <person name="Aerts A."/>
            <person name="Arredondo F.D."/>
            <person name="Baxter L."/>
            <person name="Bensasson D."/>
            <person name="Beynon J.L."/>
            <person name="Chapman J."/>
            <person name="Damasceno C.M."/>
            <person name="Dorrance A.E."/>
            <person name="Dou D."/>
            <person name="Dickerman A.W."/>
            <person name="Dubchak I.L."/>
            <person name="Garbelotto M."/>
            <person name="Gijzen M."/>
            <person name="Gordon S.G."/>
            <person name="Govers F."/>
            <person name="Grunwald N.J."/>
            <person name="Huang W."/>
            <person name="Ivors K.L."/>
            <person name="Jones R.W."/>
            <person name="Kamoun S."/>
            <person name="Krampis K."/>
            <person name="Lamour K.H."/>
            <person name="Lee M.K."/>
            <person name="McDonald W.H."/>
            <person name="Medina M."/>
            <person name="Meijer H.J."/>
            <person name="Nordberg E.K."/>
            <person name="Maclean D.J."/>
            <person name="Ospina-Giraldo M.D."/>
            <person name="Morris P.F."/>
            <person name="Phuntumart V."/>
            <person name="Putnam N.H."/>
            <person name="Rash S."/>
            <person name="Rose J.K."/>
            <person name="Sakihama Y."/>
            <person name="Salamov A.A."/>
            <person name="Savidor A."/>
            <person name="Scheuring C.F."/>
            <person name="Smith B.M."/>
            <person name="Sobral B.W."/>
            <person name="Terry A."/>
            <person name="Torto-Alalibo T.A."/>
            <person name="Win J."/>
            <person name="Xu Z."/>
            <person name="Zhang H."/>
            <person name="Grigoriev I.V."/>
            <person name="Rokhsar D.S."/>
            <person name="Boore J.L."/>
        </authorList>
    </citation>
    <scope>NUCLEOTIDE SEQUENCE [LARGE SCALE GENOMIC DNA]</scope>
    <source>
        <strain evidence="3 4">P6497</strain>
    </source>
</reference>
<dbReference type="Pfam" id="PF00612">
    <property type="entry name" value="IQ"/>
    <property type="match status" value="2"/>
</dbReference>
<feature type="region of interest" description="Disordered" evidence="1">
    <location>
        <begin position="402"/>
        <end position="433"/>
    </location>
</feature>
<proteinExistence type="predicted"/>
<evidence type="ECO:0000313" key="2">
    <source>
        <dbReference type="EMBL" id="EGZ04787.1"/>
    </source>
</evidence>
<name>G4ZIU8_PHYSP</name>
<dbReference type="InterPro" id="IPR000048">
    <property type="entry name" value="IQ_motif_EF-hand-BS"/>
</dbReference>
<dbReference type="EMBL" id="JH159174">
    <property type="protein sequence ID" value="EGZ04787.1"/>
    <property type="molecule type" value="Genomic_DNA"/>
</dbReference>
<reference evidence="3" key="2">
    <citation type="submission" date="2011-09" db="EMBL/GenBank/DDBJ databases">
        <authorList>
            <consortium name="US DOE Joint Genome Institute (JGI-PGF)"/>
            <person name="Aerts A."/>
            <person name="Grimwood J."/>
            <person name="Schmutz J."/>
            <person name="Lucas S."/>
            <person name="Hammon N."/>
            <person name="Glavina del Rio T."/>
            <person name="Dalin E."/>
            <person name="Tice H."/>
            <person name="Pitluck S."/>
            <person name="Dehal P."/>
            <person name="Chapman J."/>
            <person name="Putman N.H."/>
            <person name="Salamov A.A."/>
            <person name="Terry A."/>
            <person name="Rokhsar D.S."/>
            <person name="Boore J.L."/>
            <person name="Tripathy S."/>
            <person name="Tyler B.M."/>
            <person name="Grigoriev I.V."/>
        </authorList>
    </citation>
    <scope>NUCLEOTIDE SEQUENCE</scope>
    <source>
        <strain evidence="3">P6497</strain>
    </source>
</reference>
<dbReference type="KEGG" id="psoj:PHYSODRAFT_342976"/>
<evidence type="ECO:0000256" key="1">
    <source>
        <dbReference type="SAM" id="MobiDB-lite"/>
    </source>
</evidence>
<dbReference type="STRING" id="1094619.G4ZIU8"/>
<evidence type="ECO:0000313" key="4">
    <source>
        <dbReference type="Proteomes" id="UP000002640"/>
    </source>
</evidence>
<organism evidence="4">
    <name type="scientific">Phytophthora sojae (strain P6497)</name>
    <name type="common">Soybean stem and root rot agent</name>
    <name type="synonym">Phytophthora megasperma f. sp. glycines</name>
    <dbReference type="NCBI Taxonomy" id="1094619"/>
    <lineage>
        <taxon>Eukaryota</taxon>
        <taxon>Sar</taxon>
        <taxon>Stramenopiles</taxon>
        <taxon>Oomycota</taxon>
        <taxon>Peronosporomycetes</taxon>
        <taxon>Peronosporales</taxon>
        <taxon>Peronosporaceae</taxon>
        <taxon>Phytophthora</taxon>
    </lineage>
</organism>
<sequence length="483" mass="56601">MDVLKRLRELGFKHGRYQSKFRTRHEPKTRRTKSIRRQLPWESLFMRKSRAEKREIILRPWEYPMAAQNLSVILIQKRVRGMLCRMRHSSKTASNRPANDHTTKKAKARIRSPMQQFVASGGSFSDESGFRNFVATKLQAWFRMEHLRWRGTLDRFPLYHIAALQLQYAWKAHYQHKLYQRQARGARSAALTPANRAAICIQSVWKSYTHRRIFRYYRDLLSFRSTGDPARMLRAINPSEASLLDASMGAQVRFRLGGLAFPPTIYYKIFTRKPVCDLGAFSPKDYAVARQTAPVSHSHEKRRPGQSVRTTYIRVGNSYYRARQQAEDTRLWYRRLENNGWRPVTAKVLAEANADPIAQATGGRHTASGFHYSKLVRQQDRERARRHKKRLWMQKLYTQGLLTATDRPEHEQEEDEEDEEDNGQGERQPRVLFDVDFDDENWEAEAEDMFQWAAALDFDEYVDNWHELGRTAATDDELLSGTS</sequence>
<protein>
    <submittedName>
        <fullName evidence="3">Uncharacterized protein</fullName>
    </submittedName>
</protein>
<dbReference type="PANTHER" id="PTHR33504">
    <property type="entry name" value="NADH DEHYDROGENASE (UBIQUINONE) 1 BETA SUBCOMPLEX, 4"/>
    <property type="match status" value="1"/>
</dbReference>
<dbReference type="RefSeq" id="XP_009527220.1">
    <property type="nucleotide sequence ID" value="XM_009528925.1"/>
</dbReference>
<dbReference type="EMBL" id="JH159154">
    <property type="protein sequence ID" value="EGZ18162.1"/>
    <property type="molecule type" value="Genomic_DNA"/>
</dbReference>
<accession>G4ZIU8</accession>
<dbReference type="SMART" id="SM00015">
    <property type="entry name" value="IQ"/>
    <property type="match status" value="2"/>
</dbReference>
<feature type="compositionally biased region" description="Acidic residues" evidence="1">
    <location>
        <begin position="411"/>
        <end position="423"/>
    </location>
</feature>
<dbReference type="Proteomes" id="UP000002640">
    <property type="component" value="Unassembled WGS sequence"/>
</dbReference>
<dbReference type="PROSITE" id="PS50096">
    <property type="entry name" value="IQ"/>
    <property type="match status" value="2"/>
</dbReference>
<dbReference type="InParanoid" id="G4ZIU8"/>
<keyword evidence="4" id="KW-1185">Reference proteome</keyword>
<dbReference type="OMA" id="AYEESWA"/>
<gene>
    <name evidence="2" type="ORF">PHYSODRAFT_342976</name>
    <name evidence="3" type="ORF">PHYSODRAFT_501609</name>
</gene>